<keyword evidence="2" id="KW-1185">Reference proteome</keyword>
<dbReference type="InterPro" id="IPR017748">
    <property type="entry name" value="TagF"/>
</dbReference>
<dbReference type="Gene3D" id="3.40.1730.10">
    <property type="entry name" value="pa0076 domain"/>
    <property type="match status" value="1"/>
</dbReference>
<accession>A0ABW4R7Z6</accession>
<organism evidence="1 2">
    <name type="scientific">Paracoccus pacificus</name>
    <dbReference type="NCBI Taxonomy" id="1463598"/>
    <lineage>
        <taxon>Bacteria</taxon>
        <taxon>Pseudomonadati</taxon>
        <taxon>Pseudomonadota</taxon>
        <taxon>Alphaproteobacteria</taxon>
        <taxon>Rhodobacterales</taxon>
        <taxon>Paracoccaceae</taxon>
        <taxon>Paracoccus</taxon>
    </lineage>
</organism>
<sequence length="253" mass="25915">MSAEPELTPKPPQAADMAQAGAAPLAGAGLYGKHPGYGDFLAAGLVRSAEEVLIPWLTQTLGQMREALGDGWAGVFDNAPPLRFWIGSGVAGPSGLRGALRPSRDSVGRRFPLMLVAPCPDGHPPVLSPDAAFFDAAEAQLAALSEGPMPPARDVVAGFGAAETQGAGESASFWAVNDTMPSDALLPSLVAAELRAAASRRSYWWVDGGEGRGRPSVMLAGPAMPDADALIWIMGGQRGAGVAADSASPFDEG</sequence>
<reference evidence="2" key="1">
    <citation type="journal article" date="2019" name="Int. J. Syst. Evol. Microbiol.">
        <title>The Global Catalogue of Microorganisms (GCM) 10K type strain sequencing project: providing services to taxonomists for standard genome sequencing and annotation.</title>
        <authorList>
            <consortium name="The Broad Institute Genomics Platform"/>
            <consortium name="The Broad Institute Genome Sequencing Center for Infectious Disease"/>
            <person name="Wu L."/>
            <person name="Ma J."/>
        </authorList>
    </citation>
    <scope>NUCLEOTIDE SEQUENCE [LARGE SCALE GENOMIC DNA]</scope>
    <source>
        <strain evidence="2">CCUG 56029</strain>
    </source>
</reference>
<evidence type="ECO:0000313" key="2">
    <source>
        <dbReference type="Proteomes" id="UP001597213"/>
    </source>
</evidence>
<evidence type="ECO:0000313" key="1">
    <source>
        <dbReference type="EMBL" id="MFD1881850.1"/>
    </source>
</evidence>
<dbReference type="EMBL" id="JBHUEN010000021">
    <property type="protein sequence ID" value="MFD1881850.1"/>
    <property type="molecule type" value="Genomic_DNA"/>
</dbReference>
<proteinExistence type="predicted"/>
<dbReference type="Pfam" id="PF09867">
    <property type="entry name" value="TagF_N"/>
    <property type="match status" value="1"/>
</dbReference>
<dbReference type="NCBIfam" id="TIGR03373">
    <property type="entry name" value="VI_minor_4"/>
    <property type="match status" value="1"/>
</dbReference>
<name>A0ABW4R7Z6_9RHOB</name>
<protein>
    <submittedName>
        <fullName evidence="1">Type VI secretion system-associated protein TagF</fullName>
    </submittedName>
</protein>
<comment type="caution">
    <text evidence="1">The sequence shown here is derived from an EMBL/GenBank/DDBJ whole genome shotgun (WGS) entry which is preliminary data.</text>
</comment>
<dbReference type="InterPro" id="IPR038225">
    <property type="entry name" value="TagF_sf"/>
</dbReference>
<dbReference type="Proteomes" id="UP001597213">
    <property type="component" value="Unassembled WGS sequence"/>
</dbReference>
<gene>
    <name evidence="1" type="primary">tagF</name>
    <name evidence="1" type="ORF">ACFSCT_08995</name>
</gene>
<dbReference type="RefSeq" id="WP_379142045.1">
    <property type="nucleotide sequence ID" value="NZ_JBHUEN010000021.1"/>
</dbReference>